<evidence type="ECO:0000256" key="1">
    <source>
        <dbReference type="ARBA" id="ARBA00022801"/>
    </source>
</evidence>
<sequence length="210" mass="23427">MVKYSFEDYPEHWPVLESRVLAEGGITAFREDLVRMVDGTKARRQYTTHHGAVAVIALDDQDRMLTLRQYRHPVRLLMWELPAGLLDQPGEHPLEAAKRELFEEAYLVADDWRVLADYRNSAGTSDEASRVFVARGVREATGERFVREAEEAGIVAQWVPLAEMFEHVLAGEITTSSIVVGVSALTAALARPGGIDALRPADAPWSARPF</sequence>
<keyword evidence="4" id="KW-1185">Reference proteome</keyword>
<dbReference type="Gene3D" id="3.90.79.10">
    <property type="entry name" value="Nucleoside Triphosphate Pyrophosphohydrolase"/>
    <property type="match status" value="1"/>
</dbReference>
<evidence type="ECO:0000313" key="4">
    <source>
        <dbReference type="Proteomes" id="UP000675781"/>
    </source>
</evidence>
<organism evidence="3 4">
    <name type="scientific">Actinospica durhamensis</name>
    <dbReference type="NCBI Taxonomy" id="1508375"/>
    <lineage>
        <taxon>Bacteria</taxon>
        <taxon>Bacillati</taxon>
        <taxon>Actinomycetota</taxon>
        <taxon>Actinomycetes</taxon>
        <taxon>Catenulisporales</taxon>
        <taxon>Actinospicaceae</taxon>
        <taxon>Actinospica</taxon>
    </lineage>
</organism>
<protein>
    <submittedName>
        <fullName evidence="3">NUDIX hydrolase</fullName>
    </submittedName>
</protein>
<comment type="caution">
    <text evidence="3">The sequence shown here is derived from an EMBL/GenBank/DDBJ whole genome shotgun (WGS) entry which is preliminary data.</text>
</comment>
<dbReference type="InterPro" id="IPR015797">
    <property type="entry name" value="NUDIX_hydrolase-like_dom_sf"/>
</dbReference>
<evidence type="ECO:0000259" key="2">
    <source>
        <dbReference type="PROSITE" id="PS51462"/>
    </source>
</evidence>
<dbReference type="GO" id="GO:0005829">
    <property type="term" value="C:cytosol"/>
    <property type="evidence" value="ECO:0007669"/>
    <property type="project" value="TreeGrafter"/>
</dbReference>
<dbReference type="SUPFAM" id="SSF55811">
    <property type="entry name" value="Nudix"/>
    <property type="match status" value="1"/>
</dbReference>
<dbReference type="PANTHER" id="PTHR11839:SF31">
    <property type="entry name" value="ADP-RIBOSE PYROPHOSPHATASE"/>
    <property type="match status" value="1"/>
</dbReference>
<dbReference type="Pfam" id="PF00293">
    <property type="entry name" value="NUDIX"/>
    <property type="match status" value="1"/>
</dbReference>
<dbReference type="GO" id="GO:0016787">
    <property type="term" value="F:hydrolase activity"/>
    <property type="evidence" value="ECO:0007669"/>
    <property type="project" value="UniProtKB-KW"/>
</dbReference>
<dbReference type="InterPro" id="IPR000086">
    <property type="entry name" value="NUDIX_hydrolase_dom"/>
</dbReference>
<proteinExistence type="predicted"/>
<keyword evidence="1 3" id="KW-0378">Hydrolase</keyword>
<dbReference type="AlphaFoldDB" id="A0A941IS18"/>
<reference evidence="3" key="1">
    <citation type="submission" date="2021-04" db="EMBL/GenBank/DDBJ databases">
        <title>Genome based classification of Actinospica acidithermotolerans sp. nov., an actinobacterium isolated from an Indonesian hot spring.</title>
        <authorList>
            <person name="Kusuma A.B."/>
            <person name="Putra K.E."/>
            <person name="Nafisah S."/>
            <person name="Loh J."/>
            <person name="Nouioui I."/>
            <person name="Goodfellow M."/>
        </authorList>
    </citation>
    <scope>NUCLEOTIDE SEQUENCE</scope>
    <source>
        <strain evidence="3">CSCA 57</strain>
    </source>
</reference>
<gene>
    <name evidence="3" type="ORF">KDL01_32250</name>
</gene>
<dbReference type="GO" id="GO:0006753">
    <property type="term" value="P:nucleoside phosphate metabolic process"/>
    <property type="evidence" value="ECO:0007669"/>
    <property type="project" value="TreeGrafter"/>
</dbReference>
<dbReference type="GO" id="GO:0019693">
    <property type="term" value="P:ribose phosphate metabolic process"/>
    <property type="evidence" value="ECO:0007669"/>
    <property type="project" value="TreeGrafter"/>
</dbReference>
<dbReference type="PANTHER" id="PTHR11839">
    <property type="entry name" value="UDP/ADP-SUGAR PYROPHOSPHATASE"/>
    <property type="match status" value="1"/>
</dbReference>
<dbReference type="RefSeq" id="WP_212532451.1">
    <property type="nucleotide sequence ID" value="NZ_JAGSOG010000247.1"/>
</dbReference>
<dbReference type="PROSITE" id="PS51462">
    <property type="entry name" value="NUDIX"/>
    <property type="match status" value="1"/>
</dbReference>
<evidence type="ECO:0000313" key="3">
    <source>
        <dbReference type="EMBL" id="MBR7837989.1"/>
    </source>
</evidence>
<name>A0A941IS18_9ACTN</name>
<dbReference type="Proteomes" id="UP000675781">
    <property type="component" value="Unassembled WGS sequence"/>
</dbReference>
<feature type="domain" description="Nudix hydrolase" evidence="2">
    <location>
        <begin position="48"/>
        <end position="181"/>
    </location>
</feature>
<accession>A0A941IS18</accession>
<dbReference type="EMBL" id="JAGSOG010000247">
    <property type="protein sequence ID" value="MBR7837989.1"/>
    <property type="molecule type" value="Genomic_DNA"/>
</dbReference>